<dbReference type="EMBL" id="CM031825">
    <property type="protein sequence ID" value="KAG6731164.1"/>
    <property type="molecule type" value="Genomic_DNA"/>
</dbReference>
<dbReference type="InterPro" id="IPR044961">
    <property type="entry name" value="MS5/SDI1"/>
</dbReference>
<keyword evidence="4" id="KW-0175">Coiled coil</keyword>
<evidence type="ECO:0000256" key="4">
    <source>
        <dbReference type="ARBA" id="ARBA00023054"/>
    </source>
</evidence>
<dbReference type="Pfam" id="PF00515">
    <property type="entry name" value="TPR_1"/>
    <property type="match status" value="1"/>
</dbReference>
<dbReference type="GO" id="GO:0005634">
    <property type="term" value="C:nucleus"/>
    <property type="evidence" value="ECO:0007669"/>
    <property type="project" value="UniProtKB-SubCell"/>
</dbReference>
<dbReference type="Proteomes" id="UP000811246">
    <property type="component" value="Chromosome 1"/>
</dbReference>
<dbReference type="SMART" id="SM00028">
    <property type="entry name" value="TPR"/>
    <property type="match status" value="1"/>
</dbReference>
<evidence type="ECO:0000256" key="2">
    <source>
        <dbReference type="ARBA" id="ARBA00022737"/>
    </source>
</evidence>
<sequence>MWSNGKNFPARGFSTPPPVRKPRPMMPLSERKRSSPVNNGDLFHVIHKVPAGDSPYVRAKHVQLIDKDPSRAISMFWAAINAGDRVDSALKDMSIVMKQLDRSDEAIEAIKSFRHLCPYDSQESLDNVLVELYKRSGRIEEEIQMLQLKLKRIEDGIAFGGRRTKTARSQGKKVQITIEQEVSRILGNLAWAYLQQSNYKAAEEHYRKALSLEPDKNKQCNLAICLMHMNRIAEAASLVHDVRVSSGNRQMDESYAKSYERALQMLTDLESQPGPSNENCRGSFGQNQTEDKDNFFWHGNETRQCKSFGQRISLQSSPQTSADKCVKGPHFEYSGDRMSGFSNRLKENGVGSTGTEATPTCKTAYSFPSSTGRNLNVLFTQPRRPPWGFDNDYQSRKILGNDAVRSSSRKLTFEPSVTTENVQADSIQDVNGDWRRSCRDLARLKDESVIKSMSMNYARTSESSVDRGWDQSSGITISGHEKPIASEESSRKGSPGVPDGLHRPSTEILQSSHDNNNKKSWADMVEEEEQELLSGSMLNKYYDGWNVEEYNDENMNTNIMCQSPYPESQIKNISYKYESFDVKDLNGTSGAGVLSRNLAVQRSMNFNQQQKPESTDYFYSSPMPKMDLNFEGRGSEKANGRDYSMSEEKEKLMRRNRLQVFRDITP</sequence>
<gene>
    <name evidence="8" type="ORF">I3842_01G116100</name>
</gene>
<dbReference type="PANTHER" id="PTHR36326:SF4">
    <property type="entry name" value="PROTEIN POLLENLESS 3-LIKE 1"/>
    <property type="match status" value="1"/>
</dbReference>
<protein>
    <submittedName>
        <fullName evidence="8">Uncharacterized protein</fullName>
    </submittedName>
</protein>
<evidence type="ECO:0000256" key="3">
    <source>
        <dbReference type="ARBA" id="ARBA00022803"/>
    </source>
</evidence>
<feature type="region of interest" description="Disordered" evidence="7">
    <location>
        <begin position="460"/>
        <end position="517"/>
    </location>
</feature>
<proteinExistence type="predicted"/>
<keyword evidence="5" id="KW-0539">Nucleus</keyword>
<accession>A0A922FXW1</accession>
<keyword evidence="2" id="KW-0677">Repeat</keyword>
<dbReference type="AlphaFoldDB" id="A0A922FXW1"/>
<evidence type="ECO:0000256" key="5">
    <source>
        <dbReference type="ARBA" id="ARBA00023242"/>
    </source>
</evidence>
<dbReference type="PROSITE" id="PS50005">
    <property type="entry name" value="TPR"/>
    <property type="match status" value="1"/>
</dbReference>
<evidence type="ECO:0000256" key="1">
    <source>
        <dbReference type="ARBA" id="ARBA00004123"/>
    </source>
</evidence>
<evidence type="ECO:0000313" key="8">
    <source>
        <dbReference type="EMBL" id="KAG6731164.1"/>
    </source>
</evidence>
<comment type="subcellular location">
    <subcellularLocation>
        <location evidence="1">Nucleus</location>
    </subcellularLocation>
</comment>
<feature type="region of interest" description="Disordered" evidence="7">
    <location>
        <begin position="1"/>
        <end position="35"/>
    </location>
</feature>
<organism evidence="8 9">
    <name type="scientific">Carya illinoinensis</name>
    <name type="common">Pecan</name>
    <dbReference type="NCBI Taxonomy" id="32201"/>
    <lineage>
        <taxon>Eukaryota</taxon>
        <taxon>Viridiplantae</taxon>
        <taxon>Streptophyta</taxon>
        <taxon>Embryophyta</taxon>
        <taxon>Tracheophyta</taxon>
        <taxon>Spermatophyta</taxon>
        <taxon>Magnoliopsida</taxon>
        <taxon>eudicotyledons</taxon>
        <taxon>Gunneridae</taxon>
        <taxon>Pentapetalae</taxon>
        <taxon>rosids</taxon>
        <taxon>fabids</taxon>
        <taxon>Fagales</taxon>
        <taxon>Juglandaceae</taxon>
        <taxon>Carya</taxon>
    </lineage>
</organism>
<dbReference type="PROSITE" id="PS50293">
    <property type="entry name" value="TPR_REGION"/>
    <property type="match status" value="1"/>
</dbReference>
<dbReference type="PANTHER" id="PTHR36326">
    <property type="entry name" value="PROTEIN POLLENLESS 3-LIKE 2"/>
    <property type="match status" value="1"/>
</dbReference>
<comment type="caution">
    <text evidence="8">The sequence shown here is derived from an EMBL/GenBank/DDBJ whole genome shotgun (WGS) entry which is preliminary data.</text>
</comment>
<keyword evidence="3 6" id="KW-0802">TPR repeat</keyword>
<evidence type="ECO:0000256" key="7">
    <source>
        <dbReference type="SAM" id="MobiDB-lite"/>
    </source>
</evidence>
<reference evidence="8" key="1">
    <citation type="submission" date="2021-01" db="EMBL/GenBank/DDBJ databases">
        <authorList>
            <person name="Lovell J.T."/>
            <person name="Bentley N."/>
            <person name="Bhattarai G."/>
            <person name="Jenkins J.W."/>
            <person name="Sreedasyam A."/>
            <person name="Alarcon Y."/>
            <person name="Bock C."/>
            <person name="Boston L."/>
            <person name="Carlson J."/>
            <person name="Cervantes K."/>
            <person name="Clermont K."/>
            <person name="Krom N."/>
            <person name="Kubenka K."/>
            <person name="Mamidi S."/>
            <person name="Mattison C."/>
            <person name="Monteros M."/>
            <person name="Pisani C."/>
            <person name="Plott C."/>
            <person name="Rajasekar S."/>
            <person name="Rhein H.S."/>
            <person name="Rohla C."/>
            <person name="Song M."/>
            <person name="Hilaire R.S."/>
            <person name="Shu S."/>
            <person name="Wells L."/>
            <person name="Wang X."/>
            <person name="Webber J."/>
            <person name="Heerema R.J."/>
            <person name="Klein P."/>
            <person name="Conner P."/>
            <person name="Grauke L."/>
            <person name="Grimwood J."/>
            <person name="Schmutz J."/>
            <person name="Randall J.J."/>
        </authorList>
    </citation>
    <scope>NUCLEOTIDE SEQUENCE</scope>
    <source>
        <tissue evidence="8">Leaf</tissue>
    </source>
</reference>
<feature type="compositionally biased region" description="Basic and acidic residues" evidence="7">
    <location>
        <begin position="479"/>
        <end position="491"/>
    </location>
</feature>
<evidence type="ECO:0000256" key="6">
    <source>
        <dbReference type="PROSITE-ProRule" id="PRU00339"/>
    </source>
</evidence>
<dbReference type="InterPro" id="IPR019734">
    <property type="entry name" value="TPR_rpt"/>
</dbReference>
<name>A0A922FXW1_CARIL</name>
<evidence type="ECO:0000313" key="9">
    <source>
        <dbReference type="Proteomes" id="UP000811246"/>
    </source>
</evidence>
<feature type="region of interest" description="Disordered" evidence="7">
    <location>
        <begin position="631"/>
        <end position="651"/>
    </location>
</feature>
<feature type="repeat" description="TPR" evidence="6">
    <location>
        <begin position="183"/>
        <end position="216"/>
    </location>
</feature>